<dbReference type="InterPro" id="IPR036691">
    <property type="entry name" value="Endo/exonu/phosph_ase_sf"/>
</dbReference>
<dbReference type="InterPro" id="IPR037493">
    <property type="entry name" value="ExoIII-like"/>
</dbReference>
<comment type="cofactor">
    <cofactor evidence="6">
        <name>Mg(2+)</name>
        <dbReference type="ChEBI" id="CHEBI:18420"/>
    </cofactor>
    <cofactor evidence="6">
        <name>Mn(2+)</name>
        <dbReference type="ChEBI" id="CHEBI:29035"/>
    </cofactor>
    <text evidence="6">Probably binds two magnesium or manganese ions per subunit.</text>
</comment>
<dbReference type="InterPro" id="IPR004808">
    <property type="entry name" value="AP_endonuc_1"/>
</dbReference>
<feature type="active site" description="Proton donor/acceptor" evidence="5">
    <location>
        <position position="153"/>
    </location>
</feature>
<evidence type="ECO:0000256" key="1">
    <source>
        <dbReference type="ARBA" id="ARBA00007092"/>
    </source>
</evidence>
<keyword evidence="2 6" id="KW-0479">Metal-binding</keyword>
<protein>
    <submittedName>
        <fullName evidence="10">Putative exodeoxyribonuclease III protein XthA</fullName>
    </submittedName>
</protein>
<dbReference type="GO" id="GO:0046872">
    <property type="term" value="F:metal ion binding"/>
    <property type="evidence" value="ECO:0007669"/>
    <property type="project" value="UniProtKB-KW"/>
</dbReference>
<dbReference type="AlphaFoldDB" id="A0A8J2TVL4"/>
<dbReference type="SUPFAM" id="SSF56219">
    <property type="entry name" value="DNase I-like"/>
    <property type="match status" value="1"/>
</dbReference>
<dbReference type="RefSeq" id="WP_188549319.1">
    <property type="nucleotide sequence ID" value="NZ_BMFY01000002.1"/>
</dbReference>
<evidence type="ECO:0000256" key="2">
    <source>
        <dbReference type="ARBA" id="ARBA00022723"/>
    </source>
</evidence>
<dbReference type="GO" id="GO:0008311">
    <property type="term" value="F:double-stranded DNA 3'-5' DNA exonuclease activity"/>
    <property type="evidence" value="ECO:0007669"/>
    <property type="project" value="InterPro"/>
</dbReference>
<feature type="binding site" evidence="6">
    <location>
        <position position="7"/>
    </location>
    <ligand>
        <name>Mg(2+)</name>
        <dbReference type="ChEBI" id="CHEBI:18420"/>
        <label>1</label>
    </ligand>
</feature>
<reference evidence="10" key="2">
    <citation type="submission" date="2020-09" db="EMBL/GenBank/DDBJ databases">
        <authorList>
            <person name="Sun Q."/>
            <person name="Zhou Y."/>
        </authorList>
    </citation>
    <scope>NUCLEOTIDE SEQUENCE</scope>
    <source>
        <strain evidence="10">CGMCC 1.12785</strain>
    </source>
</reference>
<feature type="binding site" evidence="6">
    <location>
        <position position="153"/>
    </location>
    <ligand>
        <name>Mg(2+)</name>
        <dbReference type="ChEBI" id="CHEBI:18420"/>
        <label>1</label>
    </ligand>
</feature>
<evidence type="ECO:0000256" key="8">
    <source>
        <dbReference type="SAM" id="MobiDB-lite"/>
    </source>
</evidence>
<feature type="binding site" evidence="6">
    <location>
        <position position="34"/>
    </location>
    <ligand>
        <name>Mg(2+)</name>
        <dbReference type="ChEBI" id="CHEBI:18420"/>
        <label>1</label>
    </ligand>
</feature>
<feature type="site" description="Important for catalytic activity" evidence="7">
    <location>
        <position position="224"/>
    </location>
</feature>
<gene>
    <name evidence="10" type="ORF">GCM10011333_04700</name>
</gene>
<dbReference type="InterPro" id="IPR005135">
    <property type="entry name" value="Endo/exonuclease/phosphatase"/>
</dbReference>
<evidence type="ECO:0000256" key="3">
    <source>
        <dbReference type="ARBA" id="ARBA00022801"/>
    </source>
</evidence>
<keyword evidence="3" id="KW-0378">Hydrolase</keyword>
<keyword evidence="11" id="KW-1185">Reference proteome</keyword>
<comment type="caution">
    <text evidence="10">The sequence shown here is derived from an EMBL/GenBank/DDBJ whole genome shotgun (WGS) entry which is preliminary data.</text>
</comment>
<proteinExistence type="inferred from homology"/>
<evidence type="ECO:0000259" key="9">
    <source>
        <dbReference type="Pfam" id="PF03372"/>
    </source>
</evidence>
<dbReference type="Gene3D" id="3.60.10.10">
    <property type="entry name" value="Endonuclease/exonuclease/phosphatase"/>
    <property type="match status" value="1"/>
</dbReference>
<feature type="binding site" evidence="6">
    <location>
        <position position="254"/>
    </location>
    <ligand>
        <name>Mg(2+)</name>
        <dbReference type="ChEBI" id="CHEBI:18420"/>
        <label>1</label>
    </ligand>
</feature>
<dbReference type="PROSITE" id="PS51435">
    <property type="entry name" value="AP_NUCLEASE_F1_4"/>
    <property type="match status" value="1"/>
</dbReference>
<dbReference type="NCBIfam" id="TIGR00633">
    <property type="entry name" value="xth"/>
    <property type="match status" value="1"/>
</dbReference>
<reference evidence="10" key="1">
    <citation type="journal article" date="2014" name="Int. J. Syst. Evol. Microbiol.">
        <title>Complete genome sequence of Corynebacterium casei LMG S-19264T (=DSM 44701T), isolated from a smear-ripened cheese.</title>
        <authorList>
            <consortium name="US DOE Joint Genome Institute (JGI-PGF)"/>
            <person name="Walter F."/>
            <person name="Albersmeier A."/>
            <person name="Kalinowski J."/>
            <person name="Ruckert C."/>
        </authorList>
    </citation>
    <scope>NUCLEOTIDE SEQUENCE</scope>
    <source>
        <strain evidence="10">CGMCC 1.12785</strain>
    </source>
</reference>
<evidence type="ECO:0000313" key="10">
    <source>
        <dbReference type="EMBL" id="GGA05076.1"/>
    </source>
</evidence>
<evidence type="ECO:0000256" key="5">
    <source>
        <dbReference type="PIRSR" id="PIRSR604808-1"/>
    </source>
</evidence>
<comment type="similarity">
    <text evidence="1">Belongs to the DNA repair enzymes AP/ExoA family.</text>
</comment>
<dbReference type="PANTHER" id="PTHR43250">
    <property type="entry name" value="EXODEOXYRIBONUCLEASE III"/>
    <property type="match status" value="1"/>
</dbReference>
<accession>A0A8J2TVL4</accession>
<feature type="binding site" evidence="6">
    <location>
        <position position="253"/>
    </location>
    <ligand>
        <name>Mg(2+)</name>
        <dbReference type="ChEBI" id="CHEBI:18420"/>
        <label>1</label>
    </ligand>
</feature>
<name>A0A8J2TVL4_9MICO</name>
<dbReference type="GO" id="GO:0006281">
    <property type="term" value="P:DNA repair"/>
    <property type="evidence" value="ECO:0007669"/>
    <property type="project" value="InterPro"/>
</dbReference>
<dbReference type="NCBIfam" id="TIGR00195">
    <property type="entry name" value="exoDNase_III"/>
    <property type="match status" value="1"/>
</dbReference>
<feature type="site" description="Interaction with DNA substrate" evidence="7">
    <location>
        <position position="254"/>
    </location>
</feature>
<dbReference type="Pfam" id="PF03372">
    <property type="entry name" value="Exo_endo_phos"/>
    <property type="match status" value="1"/>
</dbReference>
<dbReference type="PANTHER" id="PTHR43250:SF2">
    <property type="entry name" value="EXODEOXYRIBONUCLEASE III"/>
    <property type="match status" value="1"/>
</dbReference>
<feature type="active site" evidence="5">
    <location>
        <position position="110"/>
    </location>
</feature>
<keyword evidence="4 6" id="KW-0460">Magnesium</keyword>
<feature type="domain" description="Endonuclease/exonuclease/phosphatase" evidence="9">
    <location>
        <begin position="4"/>
        <end position="254"/>
    </location>
</feature>
<feature type="active site" description="Proton acceptor" evidence="5">
    <location>
        <position position="254"/>
    </location>
</feature>
<feature type="region of interest" description="Disordered" evidence="8">
    <location>
        <begin position="238"/>
        <end position="263"/>
    </location>
</feature>
<dbReference type="CDD" id="cd09086">
    <property type="entry name" value="ExoIII-like_AP-endo"/>
    <property type="match status" value="1"/>
</dbReference>
<evidence type="ECO:0000256" key="6">
    <source>
        <dbReference type="PIRSR" id="PIRSR604808-2"/>
    </source>
</evidence>
<dbReference type="Proteomes" id="UP000616114">
    <property type="component" value="Unassembled WGS sequence"/>
</dbReference>
<dbReference type="EMBL" id="BMFY01000002">
    <property type="protein sequence ID" value="GGA05076.1"/>
    <property type="molecule type" value="Genomic_DNA"/>
</dbReference>
<feature type="compositionally biased region" description="Basic and acidic residues" evidence="8">
    <location>
        <begin position="240"/>
        <end position="252"/>
    </location>
</feature>
<feature type="binding site" evidence="6">
    <location>
        <position position="155"/>
    </location>
    <ligand>
        <name>Mg(2+)</name>
        <dbReference type="ChEBI" id="CHEBI:18420"/>
        <label>1</label>
    </ligand>
</feature>
<sequence length="263" mass="29448">MRIATWNVNSIRARAERVGGFLDRSDVDVLAIQELKCKDEQFPREVFESRGYEVAFHGLNQWNGVAIASRVGLEDVQLGFENVPGFGDEPAVEARAISALTGGVKVYSLYVPNGRELNHPHYTYKLEWLENLRLDARQQLDAEPEAPIALCGDFNIAPEDEDVWDMAEFEGATHVSAAEREAFARLEEAGFRDVTRQFTPGPGVYTFWDYQNLSFPKKKGMRIDFVLGSPALQRAVSGARIDREERKGKGASDHAPVIADFDL</sequence>
<keyword evidence="6" id="KW-0464">Manganese</keyword>
<evidence type="ECO:0000313" key="11">
    <source>
        <dbReference type="Proteomes" id="UP000616114"/>
    </source>
</evidence>
<organism evidence="10 11">
    <name type="scientific">Sediminivirga luteola</name>
    <dbReference type="NCBI Taxonomy" id="1774748"/>
    <lineage>
        <taxon>Bacteria</taxon>
        <taxon>Bacillati</taxon>
        <taxon>Actinomycetota</taxon>
        <taxon>Actinomycetes</taxon>
        <taxon>Micrococcales</taxon>
        <taxon>Brevibacteriaceae</taxon>
        <taxon>Sediminivirga</taxon>
    </lineage>
</organism>
<feature type="site" description="Transition state stabilizer" evidence="7">
    <location>
        <position position="155"/>
    </location>
</feature>
<evidence type="ECO:0000256" key="4">
    <source>
        <dbReference type="ARBA" id="ARBA00022842"/>
    </source>
</evidence>
<evidence type="ECO:0000256" key="7">
    <source>
        <dbReference type="PIRSR" id="PIRSR604808-3"/>
    </source>
</evidence>